<dbReference type="PANTHER" id="PTHR12156">
    <property type="entry name" value="PLECKSTRIN HOMOLOGY-LIKE DOMAIN, FAMILY B, MEMBER 3"/>
    <property type="match status" value="1"/>
</dbReference>
<name>A0AAN8WZY7_HALRR</name>
<sequence>MPIYSSPRPGASRPVGSSALPLYYNSPPPAPPPLAYGSASKNRIMSPMGSSGMHIYTNTPSSSSLSACLSSSQSQSSSALAVVEGAGGALKVATDRPHLVSMGGGRLSTAITLHPINEGRTVLGSGGMGAVPDIVVMGTGVEPEHCILVNTGGVVTLTPIATMVAIDGLKITTPTRLTQANGEMMDKNGIK</sequence>
<accession>A0AAN8WZY7</accession>
<reference evidence="1 2" key="1">
    <citation type="submission" date="2023-11" db="EMBL/GenBank/DDBJ databases">
        <title>Halocaridina rubra genome assembly.</title>
        <authorList>
            <person name="Smith C."/>
        </authorList>
    </citation>
    <scope>NUCLEOTIDE SEQUENCE [LARGE SCALE GENOMIC DNA]</scope>
    <source>
        <strain evidence="1">EP-1</strain>
        <tissue evidence="1">Whole</tissue>
    </source>
</reference>
<dbReference type="InterPro" id="IPR008984">
    <property type="entry name" value="SMAD_FHA_dom_sf"/>
</dbReference>
<dbReference type="AlphaFoldDB" id="A0AAN8WZY7"/>
<gene>
    <name evidence="1" type="primary">PHLDB1_2</name>
    <name evidence="1" type="ORF">SK128_023186</name>
</gene>
<keyword evidence="2" id="KW-1185">Reference proteome</keyword>
<dbReference type="InterPro" id="IPR052212">
    <property type="entry name" value="PH-like_domain"/>
</dbReference>
<comment type="caution">
    <text evidence="1">The sequence shown here is derived from an EMBL/GenBank/DDBJ whole genome shotgun (WGS) entry which is preliminary data.</text>
</comment>
<dbReference type="Proteomes" id="UP001381693">
    <property type="component" value="Unassembled WGS sequence"/>
</dbReference>
<proteinExistence type="predicted"/>
<dbReference type="SUPFAM" id="SSF49879">
    <property type="entry name" value="SMAD/FHA domain"/>
    <property type="match status" value="1"/>
</dbReference>
<dbReference type="EMBL" id="JAXCGZ010010602">
    <property type="protein sequence ID" value="KAK7075466.1"/>
    <property type="molecule type" value="Genomic_DNA"/>
</dbReference>
<protein>
    <submittedName>
        <fullName evidence="1">Pleckstrin y-like domain B member 1</fullName>
    </submittedName>
</protein>
<organism evidence="1 2">
    <name type="scientific">Halocaridina rubra</name>
    <name type="common">Hawaiian red shrimp</name>
    <dbReference type="NCBI Taxonomy" id="373956"/>
    <lineage>
        <taxon>Eukaryota</taxon>
        <taxon>Metazoa</taxon>
        <taxon>Ecdysozoa</taxon>
        <taxon>Arthropoda</taxon>
        <taxon>Crustacea</taxon>
        <taxon>Multicrustacea</taxon>
        <taxon>Malacostraca</taxon>
        <taxon>Eumalacostraca</taxon>
        <taxon>Eucarida</taxon>
        <taxon>Decapoda</taxon>
        <taxon>Pleocyemata</taxon>
        <taxon>Caridea</taxon>
        <taxon>Atyoidea</taxon>
        <taxon>Atyidae</taxon>
        <taxon>Halocaridina</taxon>
    </lineage>
</organism>
<evidence type="ECO:0000313" key="2">
    <source>
        <dbReference type="Proteomes" id="UP001381693"/>
    </source>
</evidence>
<dbReference type="PANTHER" id="PTHR12156:SF5">
    <property type="entry name" value="FI18040P1"/>
    <property type="match status" value="1"/>
</dbReference>
<evidence type="ECO:0000313" key="1">
    <source>
        <dbReference type="EMBL" id="KAK7075466.1"/>
    </source>
</evidence>
<dbReference type="Gene3D" id="2.60.200.20">
    <property type="match status" value="1"/>
</dbReference>